<dbReference type="EMBL" id="CBSZ010000354">
    <property type="protein sequence ID" value="CDH25702.1"/>
    <property type="molecule type" value="Genomic_DNA"/>
</dbReference>
<dbReference type="Proteomes" id="UP000028493">
    <property type="component" value="Unassembled WGS sequence"/>
</dbReference>
<gene>
    <name evidence="1" type="ORF">XBKB1_4170013</name>
</gene>
<proteinExistence type="predicted"/>
<protein>
    <submittedName>
        <fullName evidence="1">Putative bacteriophage protein</fullName>
    </submittedName>
</protein>
<accession>A0A077PYI1</accession>
<reference evidence="1" key="1">
    <citation type="submission" date="2013-07" db="EMBL/GenBank/DDBJ databases">
        <title>Sub-species coevolution in mutualistic symbiosis.</title>
        <authorList>
            <person name="Murfin K."/>
            <person name="Klassen J."/>
            <person name="Lee M."/>
            <person name="Forst S."/>
            <person name="Stock P."/>
            <person name="Goodrich-Blair H."/>
        </authorList>
    </citation>
    <scope>NUCLEOTIDE SEQUENCE [LARGE SCALE GENOMIC DNA]</scope>
    <source>
        <strain evidence="1">Kraussei Becker Underwood</strain>
    </source>
</reference>
<comment type="caution">
    <text evidence="1">The sequence shown here is derived from an EMBL/GenBank/DDBJ whole genome shotgun (WGS) entry which is preliminary data.</text>
</comment>
<evidence type="ECO:0000313" key="1">
    <source>
        <dbReference type="EMBL" id="CDH25702.1"/>
    </source>
</evidence>
<dbReference type="AlphaFoldDB" id="A0A077PYI1"/>
<name>A0A077PYI1_XENBV</name>
<organism evidence="1">
    <name type="scientific">Xenorhabdus bovienii str. kraussei Becker Underwood</name>
    <dbReference type="NCBI Taxonomy" id="1398204"/>
    <lineage>
        <taxon>Bacteria</taxon>
        <taxon>Pseudomonadati</taxon>
        <taxon>Pseudomonadota</taxon>
        <taxon>Gammaproteobacteria</taxon>
        <taxon>Enterobacterales</taxon>
        <taxon>Morganellaceae</taxon>
        <taxon>Xenorhabdus</taxon>
    </lineage>
</organism>
<dbReference type="HOGENOM" id="CLU_096367_2_0_6"/>
<sequence length="183" mass="19991">MVVVNVWRGWETIAMSGLKIRKDNAAAVLAALNRLTKMDVLVGIPSSKAHRGDGEELNNAEIGYLQSTGGTVRIGGKTVTLPPRPFLEMGIEDTKPITTEHLKAAADYAIEDKFDAAQRELEKAGMVAMNVAKKVISEGDRLHPLSEATLHRRKENNVPGEKPLYDTGSLLKSITYVVRNKGE</sequence>